<dbReference type="Pfam" id="PF03845">
    <property type="entry name" value="Spore_permease"/>
    <property type="match status" value="1"/>
</dbReference>
<dbReference type="Proteomes" id="UP000267017">
    <property type="component" value="Unassembled WGS sequence"/>
</dbReference>
<keyword evidence="1" id="KW-0472">Membrane</keyword>
<dbReference type="OrthoDB" id="2661055at2"/>
<comment type="caution">
    <text evidence="2">The sequence shown here is derived from an EMBL/GenBank/DDBJ whole genome shotgun (WGS) entry which is preliminary data.</text>
</comment>
<dbReference type="GO" id="GO:0009847">
    <property type="term" value="P:spore germination"/>
    <property type="evidence" value="ECO:0007669"/>
    <property type="project" value="InterPro"/>
</dbReference>
<keyword evidence="1" id="KW-0812">Transmembrane</keyword>
<evidence type="ECO:0000313" key="2">
    <source>
        <dbReference type="EMBL" id="RRJ66194.1"/>
    </source>
</evidence>
<gene>
    <name evidence="2" type="ORF">EHV15_27210</name>
</gene>
<dbReference type="InterPro" id="IPR004761">
    <property type="entry name" value="Spore_GerAB"/>
</dbReference>
<protein>
    <submittedName>
        <fullName evidence="2">Uncharacterized protein</fullName>
    </submittedName>
</protein>
<dbReference type="EMBL" id="RRCN01000001">
    <property type="protein sequence ID" value="RRJ66194.1"/>
    <property type="molecule type" value="Genomic_DNA"/>
</dbReference>
<keyword evidence="1" id="KW-1133">Transmembrane helix</keyword>
<organism evidence="2 3">
    <name type="scientific">Paenibacillus oralis</name>
    <dbReference type="NCBI Taxonomy" id="2490856"/>
    <lineage>
        <taxon>Bacteria</taxon>
        <taxon>Bacillati</taxon>
        <taxon>Bacillota</taxon>
        <taxon>Bacilli</taxon>
        <taxon>Bacillales</taxon>
        <taxon>Paenibacillaceae</taxon>
        <taxon>Paenibacillus</taxon>
    </lineage>
</organism>
<name>A0A3P3U7P6_9BACL</name>
<sequence length="89" mass="10028">MARCRVRFQRVGVFVYGLEILLFYNTFINQSQKIAKAAMLGMLLPFCLYLLVFGFTIGVFGVDRDGQRALPYRGIGQGGSSARRIFRAV</sequence>
<evidence type="ECO:0000313" key="3">
    <source>
        <dbReference type="Proteomes" id="UP000267017"/>
    </source>
</evidence>
<dbReference type="AlphaFoldDB" id="A0A3P3U7P6"/>
<feature type="transmembrane region" description="Helical" evidence="1">
    <location>
        <begin position="40"/>
        <end position="62"/>
    </location>
</feature>
<dbReference type="GO" id="GO:0016020">
    <property type="term" value="C:membrane"/>
    <property type="evidence" value="ECO:0007669"/>
    <property type="project" value="InterPro"/>
</dbReference>
<accession>A0A3P3U7P6</accession>
<proteinExistence type="predicted"/>
<keyword evidence="3" id="KW-1185">Reference proteome</keyword>
<reference evidence="2 3" key="1">
    <citation type="submission" date="2018-11" db="EMBL/GenBank/DDBJ databases">
        <title>Genome sequencing of Paenibacillus sp. KCOM 3021 (= ChDC PVNT-B20).</title>
        <authorList>
            <person name="Kook J.-K."/>
            <person name="Park S.-N."/>
            <person name="Lim Y.K."/>
        </authorList>
    </citation>
    <scope>NUCLEOTIDE SEQUENCE [LARGE SCALE GENOMIC DNA]</scope>
    <source>
        <strain evidence="2 3">KCOM 3021</strain>
    </source>
</reference>
<evidence type="ECO:0000256" key="1">
    <source>
        <dbReference type="SAM" id="Phobius"/>
    </source>
</evidence>
<feature type="transmembrane region" description="Helical" evidence="1">
    <location>
        <begin position="12"/>
        <end position="28"/>
    </location>
</feature>